<evidence type="ECO:0000256" key="7">
    <source>
        <dbReference type="SAM" id="Phobius"/>
    </source>
</evidence>
<keyword evidence="4 7" id="KW-0812">Transmembrane</keyword>
<dbReference type="RefSeq" id="WP_074706238.1">
    <property type="nucleotide sequence ID" value="NZ_CALAKB010000044.1"/>
</dbReference>
<protein>
    <submittedName>
        <fullName evidence="9">Heptose-I-phosphate ethanolaminephosphotransferase</fullName>
    </submittedName>
</protein>
<keyword evidence="3 9" id="KW-0808">Transferase</keyword>
<evidence type="ECO:0000256" key="3">
    <source>
        <dbReference type="ARBA" id="ARBA00022679"/>
    </source>
</evidence>
<dbReference type="CDD" id="cd16017">
    <property type="entry name" value="LptA"/>
    <property type="match status" value="1"/>
</dbReference>
<evidence type="ECO:0000256" key="1">
    <source>
        <dbReference type="ARBA" id="ARBA00004651"/>
    </source>
</evidence>
<accession>A0A1H2XNI7</accession>
<reference evidence="9 10" key="1">
    <citation type="submission" date="2016-10" db="EMBL/GenBank/DDBJ databases">
        <authorList>
            <person name="Varghese N."/>
            <person name="Submissions S."/>
        </authorList>
    </citation>
    <scope>NUCLEOTIDE SEQUENCE [LARGE SCALE GENOMIC DNA]</scope>
    <source>
        <strain evidence="9 10">WCC6</strain>
    </source>
</reference>
<keyword evidence="6 7" id="KW-0472">Membrane</keyword>
<dbReference type="PANTHER" id="PTHR30443:SF2">
    <property type="entry name" value="PHOSPHOETHANOLAMINE TRANSFERASE EPTC"/>
    <property type="match status" value="1"/>
</dbReference>
<dbReference type="EMBL" id="FNOP01000009">
    <property type="protein sequence ID" value="SDW94296.1"/>
    <property type="molecule type" value="Genomic_DNA"/>
</dbReference>
<dbReference type="InterPro" id="IPR017850">
    <property type="entry name" value="Alkaline_phosphatase_core_sf"/>
</dbReference>
<dbReference type="Pfam" id="PF00884">
    <property type="entry name" value="Sulfatase"/>
    <property type="match status" value="1"/>
</dbReference>
<dbReference type="SUPFAM" id="SSF53649">
    <property type="entry name" value="Alkaline phosphatase-like"/>
    <property type="match status" value="1"/>
</dbReference>
<evidence type="ECO:0000259" key="8">
    <source>
        <dbReference type="Pfam" id="PF00884"/>
    </source>
</evidence>
<dbReference type="PANTHER" id="PTHR30443">
    <property type="entry name" value="INNER MEMBRANE PROTEIN"/>
    <property type="match status" value="1"/>
</dbReference>
<dbReference type="InterPro" id="IPR058130">
    <property type="entry name" value="PEA_transf_C"/>
</dbReference>
<dbReference type="GO" id="GO:0016776">
    <property type="term" value="F:phosphotransferase activity, phosphate group as acceptor"/>
    <property type="evidence" value="ECO:0007669"/>
    <property type="project" value="TreeGrafter"/>
</dbReference>
<feature type="transmembrane region" description="Helical" evidence="7">
    <location>
        <begin position="187"/>
        <end position="206"/>
    </location>
</feature>
<feature type="domain" description="Sulfatase N-terminal" evidence="8">
    <location>
        <begin position="290"/>
        <end position="569"/>
    </location>
</feature>
<proteinExistence type="predicted"/>
<dbReference type="GO" id="GO:0009244">
    <property type="term" value="P:lipopolysaccharide core region biosynthetic process"/>
    <property type="evidence" value="ECO:0007669"/>
    <property type="project" value="TreeGrafter"/>
</dbReference>
<feature type="transmembrane region" description="Helical" evidence="7">
    <location>
        <begin position="69"/>
        <end position="87"/>
    </location>
</feature>
<dbReference type="AlphaFoldDB" id="A0A1H2XNI7"/>
<dbReference type="Gene3D" id="3.40.720.10">
    <property type="entry name" value="Alkaline Phosphatase, subunit A"/>
    <property type="match status" value="1"/>
</dbReference>
<feature type="transmembrane region" description="Helical" evidence="7">
    <location>
        <begin position="218"/>
        <end position="239"/>
    </location>
</feature>
<name>A0A1H2XNI7_ACIFE</name>
<evidence type="ECO:0000313" key="9">
    <source>
        <dbReference type="EMBL" id="SDW94296.1"/>
    </source>
</evidence>
<evidence type="ECO:0000313" key="10">
    <source>
        <dbReference type="Proteomes" id="UP000182379"/>
    </source>
</evidence>
<feature type="transmembrane region" description="Helical" evidence="7">
    <location>
        <begin position="9"/>
        <end position="30"/>
    </location>
</feature>
<gene>
    <name evidence="9" type="ORF">SAMN05216495_10943</name>
</gene>
<keyword evidence="5 7" id="KW-1133">Transmembrane helix</keyword>
<evidence type="ECO:0000256" key="4">
    <source>
        <dbReference type="ARBA" id="ARBA00022692"/>
    </source>
</evidence>
<feature type="transmembrane region" description="Helical" evidence="7">
    <location>
        <begin position="130"/>
        <end position="155"/>
    </location>
</feature>
<comment type="caution">
    <text evidence="9">The sequence shown here is derived from an EMBL/GenBank/DDBJ whole genome shotgun (WGS) entry which is preliminary data.</text>
</comment>
<evidence type="ECO:0000256" key="6">
    <source>
        <dbReference type="ARBA" id="ARBA00023136"/>
    </source>
</evidence>
<sequence length="614" mass="69874">MAKITGKRIYGNLVCKILLTVAVFWGVLIAARLPSTIYDSFFRYKDLVGLAAVGFVSHMVLANFQKKAFVCWLLMLLFYGTPAYLKLRVGIPLTMDEVTDTYCFATILYTLLGSGFLLSGRIPYPRLKTAAKIILQLAAFLIVLFPLLLIGYYFMSGHLMTTSIVLTIFQTNLHEAKAYLENNNPTLWVGAVLLCLFVITGYLHFLQHMAAASSEQKWNHKWLAFFLLLLLVSGGKGIAKVRYEAVTSLFSQTKQSLAQYNAYTAAKKQRAENLEKLQNLSVDPRKKGVFVLVIGESATRDHMHAYGYQRETTPWLDQALKKPENLLFTRAYSNHTHTVPVLTYALTERNQYNQIPLEKAYSIIEVAKAAGYKTYWLSNQIKYGVYDTPIAAIASSADEEIWINGNSGKTTWTDHFDGELAERLKTIDLDQGKNALIVIHLMGSHADYQERYPKKQEKFPVKEKKNRRINSYDNTVVYTDSVLHEIYDIMQGKPNFQGMVYFSDHGEDMQNSHEVTKFTWTMAHIPFVVFLSPVYCQKNPGTFQNLMNHRDQVWSNDLLYEGMLDLMGIQNMPGFQEKRDIASAQYSLSLSDGRTCHGEKKLNEDPENNLSAEK</sequence>
<dbReference type="InterPro" id="IPR040423">
    <property type="entry name" value="PEA_transferase"/>
</dbReference>
<comment type="subcellular location">
    <subcellularLocation>
        <location evidence="1">Cell membrane</location>
        <topology evidence="1">Multi-pass membrane protein</topology>
    </subcellularLocation>
</comment>
<dbReference type="GO" id="GO:0005886">
    <property type="term" value="C:plasma membrane"/>
    <property type="evidence" value="ECO:0007669"/>
    <property type="project" value="UniProtKB-SubCell"/>
</dbReference>
<organism evidence="9 10">
    <name type="scientific">Acidaminococcus fermentans</name>
    <dbReference type="NCBI Taxonomy" id="905"/>
    <lineage>
        <taxon>Bacteria</taxon>
        <taxon>Bacillati</taxon>
        <taxon>Bacillota</taxon>
        <taxon>Negativicutes</taxon>
        <taxon>Acidaminococcales</taxon>
        <taxon>Acidaminococcaceae</taxon>
        <taxon>Acidaminococcus</taxon>
    </lineage>
</organism>
<dbReference type="Proteomes" id="UP000182379">
    <property type="component" value="Unassembled WGS sequence"/>
</dbReference>
<evidence type="ECO:0000256" key="5">
    <source>
        <dbReference type="ARBA" id="ARBA00022989"/>
    </source>
</evidence>
<feature type="transmembrane region" description="Helical" evidence="7">
    <location>
        <begin position="99"/>
        <end position="118"/>
    </location>
</feature>
<evidence type="ECO:0000256" key="2">
    <source>
        <dbReference type="ARBA" id="ARBA00022475"/>
    </source>
</evidence>
<feature type="transmembrane region" description="Helical" evidence="7">
    <location>
        <begin position="42"/>
        <end position="62"/>
    </location>
</feature>
<keyword evidence="2" id="KW-1003">Cell membrane</keyword>
<dbReference type="InterPro" id="IPR000917">
    <property type="entry name" value="Sulfatase_N"/>
</dbReference>